<keyword evidence="4 6" id="KW-0067">ATP-binding</keyword>
<dbReference type="SUPFAM" id="SSF52540">
    <property type="entry name" value="P-loop containing nucleoside triphosphate hydrolases"/>
    <property type="match status" value="1"/>
</dbReference>
<evidence type="ECO:0000259" key="7">
    <source>
        <dbReference type="PROSITE" id="PS51198"/>
    </source>
</evidence>
<evidence type="ECO:0000313" key="9">
    <source>
        <dbReference type="Proteomes" id="UP000479639"/>
    </source>
</evidence>
<keyword evidence="1 6" id="KW-0547">Nucleotide-binding</keyword>
<feature type="domain" description="UvrD-like helicase ATP-binding" evidence="7">
    <location>
        <begin position="1"/>
        <end position="265"/>
    </location>
</feature>
<dbReference type="PANTHER" id="PTHR11070">
    <property type="entry name" value="UVRD / RECB / PCRA DNA HELICASE FAMILY MEMBER"/>
    <property type="match status" value="1"/>
</dbReference>
<evidence type="ECO:0000256" key="1">
    <source>
        <dbReference type="ARBA" id="ARBA00022741"/>
    </source>
</evidence>
<evidence type="ECO:0000256" key="3">
    <source>
        <dbReference type="ARBA" id="ARBA00022806"/>
    </source>
</evidence>
<name>A0A7C8BUC1_9ACTN</name>
<dbReference type="GO" id="GO:0003677">
    <property type="term" value="F:DNA binding"/>
    <property type="evidence" value="ECO:0007669"/>
    <property type="project" value="UniProtKB-KW"/>
</dbReference>
<dbReference type="PROSITE" id="PS51198">
    <property type="entry name" value="UVRD_HELICASE_ATP_BIND"/>
    <property type="match status" value="1"/>
</dbReference>
<evidence type="ECO:0000256" key="4">
    <source>
        <dbReference type="ARBA" id="ARBA00022840"/>
    </source>
</evidence>
<evidence type="ECO:0000256" key="5">
    <source>
        <dbReference type="ARBA" id="ARBA00023125"/>
    </source>
</evidence>
<gene>
    <name evidence="8" type="ORF">F8D48_05090</name>
</gene>
<reference evidence="8 9" key="1">
    <citation type="submission" date="2019-09" db="EMBL/GenBank/DDBJ databases">
        <title>Whole genome shotgun sequencing (WGS) of Ellagibacter isourolithinifaciens DSM 104140(T) and Adlercreutzia muris DSM 29508(T).</title>
        <authorList>
            <person name="Stoll D.A."/>
            <person name="Danylec N."/>
            <person name="Huch M."/>
        </authorList>
    </citation>
    <scope>NUCLEOTIDE SEQUENCE [LARGE SCALE GENOMIC DNA]</scope>
    <source>
        <strain evidence="8 9">DSM 29508</strain>
    </source>
</reference>
<keyword evidence="3 6" id="KW-0347">Helicase</keyword>
<dbReference type="Gene3D" id="3.40.50.300">
    <property type="entry name" value="P-loop containing nucleotide triphosphate hydrolases"/>
    <property type="match status" value="1"/>
</dbReference>
<dbReference type="InterPro" id="IPR027417">
    <property type="entry name" value="P-loop_NTPase"/>
</dbReference>
<dbReference type="InterPro" id="IPR000212">
    <property type="entry name" value="DNA_helicase_UvrD/REP"/>
</dbReference>
<keyword evidence="5" id="KW-0238">DNA-binding</keyword>
<proteinExistence type="predicted"/>
<keyword evidence="9" id="KW-1185">Reference proteome</keyword>
<protein>
    <submittedName>
        <fullName evidence="8">AAA family ATPase</fullName>
    </submittedName>
</protein>
<sequence>MAIELAPTPRAILVEGATGCGKTTWLIEHIATLLEAGAAPHDVLVLAATPDAARTLERCLGETCGTAARDITVTCPRFVATDLLSCEAGRAFSGRTGRIATPLEMGFIMEDMKVSGLKNRRLKEMLKFFYRSWTELVEDADGNGDWLIPGEEADVHALLKAVLDATGAVLEPEAAAMAVRFLLADEATLAAAGRRHVVVDDYQMLSRASQHLANLLARDTVAVAADAAACTEVFDSYPYAEGIGEFTQANGACERITLTESHRCAAAAVAAGRLRAEALPDEEVPAVDEAAARASFTALATESPAAEMAAVADAVEAALAAGTAPGAVHVLAFHPAWSRQIVGALRERGIVASSPVEGRVAVGDYRDLDRCAAARLLTALALVADPRDALAWRCWCGFGDYLANSAAFADLRTAATAQGMGLAEASRARPLP</sequence>
<keyword evidence="2 6" id="KW-0378">Hydrolase</keyword>
<dbReference type="InterPro" id="IPR013986">
    <property type="entry name" value="DExx_box_DNA_helicase_dom_sf"/>
</dbReference>
<evidence type="ECO:0000313" key="8">
    <source>
        <dbReference type="EMBL" id="KAB1648670.1"/>
    </source>
</evidence>
<feature type="binding site" evidence="6">
    <location>
        <begin position="16"/>
        <end position="23"/>
    </location>
    <ligand>
        <name>ATP</name>
        <dbReference type="ChEBI" id="CHEBI:30616"/>
    </ligand>
</feature>
<dbReference type="GO" id="GO:0016787">
    <property type="term" value="F:hydrolase activity"/>
    <property type="evidence" value="ECO:0007669"/>
    <property type="project" value="UniProtKB-UniRule"/>
</dbReference>
<dbReference type="Gene3D" id="1.10.10.160">
    <property type="match status" value="1"/>
</dbReference>
<dbReference type="AlphaFoldDB" id="A0A7C8BUC1"/>
<dbReference type="PANTHER" id="PTHR11070:SF2">
    <property type="entry name" value="ATP-DEPENDENT DNA HELICASE SRS2"/>
    <property type="match status" value="1"/>
</dbReference>
<comment type="caution">
    <text evidence="8">The sequence shown here is derived from an EMBL/GenBank/DDBJ whole genome shotgun (WGS) entry which is preliminary data.</text>
</comment>
<organism evidence="8 9">
    <name type="scientific">Adlercreutzia muris</name>
    <dbReference type="NCBI Taxonomy" id="1796610"/>
    <lineage>
        <taxon>Bacteria</taxon>
        <taxon>Bacillati</taxon>
        <taxon>Actinomycetota</taxon>
        <taxon>Coriobacteriia</taxon>
        <taxon>Eggerthellales</taxon>
        <taxon>Eggerthellaceae</taxon>
        <taxon>Adlercreutzia</taxon>
    </lineage>
</organism>
<dbReference type="GO" id="GO:0005524">
    <property type="term" value="F:ATP binding"/>
    <property type="evidence" value="ECO:0007669"/>
    <property type="project" value="UniProtKB-UniRule"/>
</dbReference>
<evidence type="ECO:0000256" key="6">
    <source>
        <dbReference type="PROSITE-ProRule" id="PRU00560"/>
    </source>
</evidence>
<dbReference type="GO" id="GO:0000725">
    <property type="term" value="P:recombinational repair"/>
    <property type="evidence" value="ECO:0007669"/>
    <property type="project" value="TreeGrafter"/>
</dbReference>
<evidence type="ECO:0000256" key="2">
    <source>
        <dbReference type="ARBA" id="ARBA00022801"/>
    </source>
</evidence>
<dbReference type="GO" id="GO:0043138">
    <property type="term" value="F:3'-5' DNA helicase activity"/>
    <property type="evidence" value="ECO:0007669"/>
    <property type="project" value="TreeGrafter"/>
</dbReference>
<dbReference type="Proteomes" id="UP000479639">
    <property type="component" value="Unassembled WGS sequence"/>
</dbReference>
<dbReference type="EMBL" id="WAJS01000013">
    <property type="protein sequence ID" value="KAB1648670.1"/>
    <property type="molecule type" value="Genomic_DNA"/>
</dbReference>
<dbReference type="RefSeq" id="WP_151430216.1">
    <property type="nucleotide sequence ID" value="NZ_WAJS01000013.1"/>
</dbReference>
<dbReference type="Pfam" id="PF13245">
    <property type="entry name" value="AAA_19"/>
    <property type="match status" value="1"/>
</dbReference>
<accession>A0A7C8BUC1</accession>
<dbReference type="InterPro" id="IPR014016">
    <property type="entry name" value="UvrD-like_ATP-bd"/>
</dbReference>